<feature type="compositionally biased region" description="Acidic residues" evidence="3">
    <location>
        <begin position="550"/>
        <end position="560"/>
    </location>
</feature>
<dbReference type="PANTHER" id="PTHR31426">
    <property type="entry name" value="GROUP II INTRON SPLICING FACTOR CRS1-LIKE"/>
    <property type="match status" value="1"/>
</dbReference>
<accession>A0AAV8RAY3</accession>
<feature type="compositionally biased region" description="Acidic residues" evidence="3">
    <location>
        <begin position="509"/>
        <end position="527"/>
    </location>
</feature>
<feature type="compositionally biased region" description="Basic residues" evidence="3">
    <location>
        <begin position="108"/>
        <end position="126"/>
    </location>
</feature>
<sequence length="605" mass="67650">MGRRAAMFLPKLLQGRHLSRLRLHCSPPPLPSRSPVSPLGSLRTWCVARSLSYGSVNLVLSEDRSPVVTLGPFHARWVARSLSHGSVNLVLDDGKPRFETHEIEQPKKGKYLTKKRLKLQRKRERQKRREANKTDPRRIRPKGKKNKARFPTAEDRIKHKIEKAKIKETLLVEKLKKYEISKVEGPEIKPEVLTGEERFYLKKMAHKKSNYVPVGRRGIYGGVILNMHLHWKKHETVKVICRPCRPGQVHEYAKEIARLSGGIPIQIIGSDTIIFYRGKNYVQPEVMSPIDTLSKKKALEKSKYEQSLDTVRRFIAISEKELEIYYRHVALYGDPNSRNADLVYGDGKQGPHVRISEMPRSTENIKVNSTSHDASARLFDEENFSSTGDDDTSDDNSDDEICSSTSDDMSEDICDEESVCLSHDTSSTSLSEAESDSEVNSEDEVNSSVSLSEAESDSDDAQLMAVEIDSEGEPVLDYEVNSEDEVNSSVSLSDAESDSDDGQFMAVEIDSEGEPVLDSEVNSEDEVNSSASLSEAESDSDDGQLMTVEIDSELDSEDEVSSSVSLSEAESDSDDGQLMAVEIDSEREQVLDSEVHSKDEENTAC</sequence>
<name>A0AAV8RAY3_ENSVE</name>
<organism evidence="5 6">
    <name type="scientific">Ensete ventricosum</name>
    <name type="common">Abyssinian banana</name>
    <name type="synonym">Musa ensete</name>
    <dbReference type="NCBI Taxonomy" id="4639"/>
    <lineage>
        <taxon>Eukaryota</taxon>
        <taxon>Viridiplantae</taxon>
        <taxon>Streptophyta</taxon>
        <taxon>Embryophyta</taxon>
        <taxon>Tracheophyta</taxon>
        <taxon>Spermatophyta</taxon>
        <taxon>Magnoliopsida</taxon>
        <taxon>Liliopsida</taxon>
        <taxon>Zingiberales</taxon>
        <taxon>Musaceae</taxon>
        <taxon>Ensete</taxon>
    </lineage>
</organism>
<dbReference type="Proteomes" id="UP001222027">
    <property type="component" value="Unassembled WGS sequence"/>
</dbReference>
<dbReference type="PANTHER" id="PTHR31426:SF2">
    <property type="entry name" value="OS01G0958400 PROTEIN"/>
    <property type="match status" value="1"/>
</dbReference>
<proteinExistence type="predicted"/>
<dbReference type="GO" id="GO:0003723">
    <property type="term" value="F:RNA binding"/>
    <property type="evidence" value="ECO:0007669"/>
    <property type="project" value="UniProtKB-UniRule"/>
</dbReference>
<keyword evidence="1 2" id="KW-0694">RNA-binding</keyword>
<dbReference type="SMART" id="SM01103">
    <property type="entry name" value="CRS1_YhbY"/>
    <property type="match status" value="1"/>
</dbReference>
<feature type="domain" description="CRM" evidence="4">
    <location>
        <begin position="191"/>
        <end position="288"/>
    </location>
</feature>
<comment type="caution">
    <text evidence="5">The sequence shown here is derived from an EMBL/GenBank/DDBJ whole genome shotgun (WGS) entry which is preliminary data.</text>
</comment>
<reference evidence="5 6" key="1">
    <citation type="submission" date="2022-12" db="EMBL/GenBank/DDBJ databases">
        <title>Chromosome-scale assembly of the Ensete ventricosum genome.</title>
        <authorList>
            <person name="Dussert Y."/>
            <person name="Stocks J."/>
            <person name="Wendawek A."/>
            <person name="Woldeyes F."/>
            <person name="Nichols R.A."/>
            <person name="Borrell J.S."/>
        </authorList>
    </citation>
    <scope>NUCLEOTIDE SEQUENCE [LARGE SCALE GENOMIC DNA]</scope>
    <source>
        <strain evidence="6">cv. Maze</strain>
        <tissue evidence="5">Seeds</tissue>
    </source>
</reference>
<protein>
    <recommendedName>
        <fullName evidence="4">CRM domain-containing protein</fullName>
    </recommendedName>
</protein>
<feature type="region of interest" description="Disordered" evidence="3">
    <location>
        <begin position="100"/>
        <end position="150"/>
    </location>
</feature>
<dbReference type="SUPFAM" id="SSF75471">
    <property type="entry name" value="YhbY-like"/>
    <property type="match status" value="1"/>
</dbReference>
<feature type="region of interest" description="Disordered" evidence="3">
    <location>
        <begin position="586"/>
        <end position="605"/>
    </location>
</feature>
<feature type="compositionally biased region" description="Acidic residues" evidence="3">
    <location>
        <begin position="433"/>
        <end position="445"/>
    </location>
</feature>
<evidence type="ECO:0000256" key="3">
    <source>
        <dbReference type="SAM" id="MobiDB-lite"/>
    </source>
</evidence>
<feature type="compositionally biased region" description="Acidic residues" evidence="3">
    <location>
        <begin position="468"/>
        <end position="486"/>
    </location>
</feature>
<dbReference type="PROSITE" id="PS51295">
    <property type="entry name" value="CRM"/>
    <property type="match status" value="1"/>
</dbReference>
<dbReference type="EMBL" id="JAQQAF010000004">
    <property type="protein sequence ID" value="KAJ8493952.1"/>
    <property type="molecule type" value="Genomic_DNA"/>
</dbReference>
<evidence type="ECO:0000313" key="6">
    <source>
        <dbReference type="Proteomes" id="UP001222027"/>
    </source>
</evidence>
<feature type="region of interest" description="Disordered" evidence="3">
    <location>
        <begin position="342"/>
        <end position="578"/>
    </location>
</feature>
<dbReference type="Gene3D" id="3.30.110.60">
    <property type="entry name" value="YhbY-like"/>
    <property type="match status" value="1"/>
</dbReference>
<evidence type="ECO:0000256" key="2">
    <source>
        <dbReference type="PROSITE-ProRule" id="PRU00626"/>
    </source>
</evidence>
<feature type="compositionally biased region" description="Polar residues" evidence="3">
    <location>
        <begin position="359"/>
        <end position="373"/>
    </location>
</feature>
<feature type="compositionally biased region" description="Acidic residues" evidence="3">
    <location>
        <begin position="408"/>
        <end position="418"/>
    </location>
</feature>
<keyword evidence="6" id="KW-1185">Reference proteome</keyword>
<dbReference type="Pfam" id="PF01985">
    <property type="entry name" value="CRS1_YhbY"/>
    <property type="match status" value="1"/>
</dbReference>
<feature type="compositionally biased region" description="Basic and acidic residues" evidence="3">
    <location>
        <begin position="127"/>
        <end position="138"/>
    </location>
</feature>
<feature type="compositionally biased region" description="Basic residues" evidence="3">
    <location>
        <begin position="139"/>
        <end position="148"/>
    </location>
</feature>
<dbReference type="AlphaFoldDB" id="A0AAV8RAY3"/>
<evidence type="ECO:0000259" key="4">
    <source>
        <dbReference type="PROSITE" id="PS51295"/>
    </source>
</evidence>
<dbReference type="InterPro" id="IPR035920">
    <property type="entry name" value="YhbY-like_sf"/>
</dbReference>
<feature type="compositionally biased region" description="Acidic residues" evidence="3">
    <location>
        <begin position="388"/>
        <end position="401"/>
    </location>
</feature>
<dbReference type="InterPro" id="IPR001890">
    <property type="entry name" value="RNA-binding_CRM"/>
</dbReference>
<evidence type="ECO:0000313" key="5">
    <source>
        <dbReference type="EMBL" id="KAJ8493952.1"/>
    </source>
</evidence>
<gene>
    <name evidence="5" type="ORF">OPV22_015673</name>
</gene>
<dbReference type="InterPro" id="IPR040286">
    <property type="entry name" value="At3g25440-like"/>
</dbReference>
<evidence type="ECO:0000256" key="1">
    <source>
        <dbReference type="ARBA" id="ARBA00022884"/>
    </source>
</evidence>